<dbReference type="AlphaFoldDB" id="A0A926E336"/>
<accession>A0A926E336</accession>
<dbReference type="GO" id="GO:0008168">
    <property type="term" value="F:methyltransferase activity"/>
    <property type="evidence" value="ECO:0007669"/>
    <property type="project" value="UniProtKB-KW"/>
</dbReference>
<dbReference type="GO" id="GO:0032259">
    <property type="term" value="P:methylation"/>
    <property type="evidence" value="ECO:0007669"/>
    <property type="project" value="UniProtKB-KW"/>
</dbReference>
<evidence type="ECO:0000256" key="2">
    <source>
        <dbReference type="ARBA" id="ARBA00022679"/>
    </source>
</evidence>
<comment type="caution">
    <text evidence="4">The sequence shown here is derived from an EMBL/GenBank/DDBJ whole genome shotgun (WGS) entry which is preliminary data.</text>
</comment>
<protein>
    <submittedName>
        <fullName evidence="4">Class I SAM-dependent methyltransferase</fullName>
    </submittedName>
</protein>
<reference evidence="4" key="1">
    <citation type="submission" date="2020-08" db="EMBL/GenBank/DDBJ databases">
        <title>Genome public.</title>
        <authorList>
            <person name="Liu C."/>
            <person name="Sun Q."/>
        </authorList>
    </citation>
    <scope>NUCLEOTIDE SEQUENCE</scope>
    <source>
        <strain evidence="4">NSJ-33</strain>
    </source>
</reference>
<name>A0A926E336_9FIRM</name>
<evidence type="ECO:0000313" key="4">
    <source>
        <dbReference type="EMBL" id="MBC8558620.1"/>
    </source>
</evidence>
<dbReference type="Proteomes" id="UP000610760">
    <property type="component" value="Unassembled WGS sequence"/>
</dbReference>
<dbReference type="Pfam" id="PF13649">
    <property type="entry name" value="Methyltransf_25"/>
    <property type="match status" value="1"/>
</dbReference>
<dbReference type="CDD" id="cd02440">
    <property type="entry name" value="AdoMet_MTases"/>
    <property type="match status" value="1"/>
</dbReference>
<keyword evidence="1 4" id="KW-0489">Methyltransferase</keyword>
<dbReference type="EMBL" id="JACRSV010000001">
    <property type="protein sequence ID" value="MBC8558620.1"/>
    <property type="molecule type" value="Genomic_DNA"/>
</dbReference>
<evidence type="ECO:0000256" key="1">
    <source>
        <dbReference type="ARBA" id="ARBA00022603"/>
    </source>
</evidence>
<dbReference type="PANTHER" id="PTHR43861:SF1">
    <property type="entry name" value="TRANS-ACONITATE 2-METHYLTRANSFERASE"/>
    <property type="match status" value="1"/>
</dbReference>
<dbReference type="PANTHER" id="PTHR43861">
    <property type="entry name" value="TRANS-ACONITATE 2-METHYLTRANSFERASE-RELATED"/>
    <property type="match status" value="1"/>
</dbReference>
<dbReference type="InterPro" id="IPR041698">
    <property type="entry name" value="Methyltransf_25"/>
</dbReference>
<dbReference type="RefSeq" id="WP_249293511.1">
    <property type="nucleotide sequence ID" value="NZ_JACRSV010000001.1"/>
</dbReference>
<sequence length="250" mass="28648">MSDYGDFACVYDLLTSEIDYEKRAEYFDQAILRHGGFHGILLDLGCGTGKLSEELSKLGYDVIGVDNSEEMLSAALEKKLRSGRDIIYLNQDMMELDLYGTVDAAVSALDSLNHLTDYDDFCTALEKVSLFLHPDGVFVFDVNTCYKHREILADNTFVYDYGDVYCAWQNSHRENDVIQMDLDIFVSEDGENYLRMEDHFAERAYSEKQIGEALRKAGLEIQAIYGEDTFEPPQEDEQRLIYVVKHCKKK</sequence>
<gene>
    <name evidence="4" type="ORF">H8710_00920</name>
</gene>
<dbReference type="InterPro" id="IPR029063">
    <property type="entry name" value="SAM-dependent_MTases_sf"/>
</dbReference>
<dbReference type="SUPFAM" id="SSF53335">
    <property type="entry name" value="S-adenosyl-L-methionine-dependent methyltransferases"/>
    <property type="match status" value="1"/>
</dbReference>
<dbReference type="Gene3D" id="2.20.25.110">
    <property type="entry name" value="S-adenosyl-L-methionine-dependent methyltransferases"/>
    <property type="match status" value="1"/>
</dbReference>
<proteinExistence type="predicted"/>
<organism evidence="4 5">
    <name type="scientific">Fumia xinanensis</name>
    <dbReference type="NCBI Taxonomy" id="2763659"/>
    <lineage>
        <taxon>Bacteria</taxon>
        <taxon>Bacillati</taxon>
        <taxon>Bacillota</taxon>
        <taxon>Clostridia</taxon>
        <taxon>Eubacteriales</taxon>
        <taxon>Oscillospiraceae</taxon>
        <taxon>Fumia</taxon>
    </lineage>
</organism>
<keyword evidence="5" id="KW-1185">Reference proteome</keyword>
<keyword evidence="2" id="KW-0808">Transferase</keyword>
<dbReference type="Gene3D" id="3.40.50.150">
    <property type="entry name" value="Vaccinia Virus protein VP39"/>
    <property type="match status" value="1"/>
</dbReference>
<evidence type="ECO:0000313" key="5">
    <source>
        <dbReference type="Proteomes" id="UP000610760"/>
    </source>
</evidence>
<evidence type="ECO:0000259" key="3">
    <source>
        <dbReference type="Pfam" id="PF13649"/>
    </source>
</evidence>
<feature type="domain" description="Methyltransferase" evidence="3">
    <location>
        <begin position="42"/>
        <end position="136"/>
    </location>
</feature>